<dbReference type="AlphaFoldDB" id="A0AAD7AFI8"/>
<feature type="non-terminal residue" evidence="1">
    <location>
        <position position="128"/>
    </location>
</feature>
<gene>
    <name evidence="1" type="ORF">DFH08DRAFT_663570</name>
</gene>
<sequence>LGVYFPEIGLGYQSAPPAVAPDDLIFYFEAFCISWCLHLFADLVHASGKVTVRKVSIWTDNQNTFDIFNSLRALPLYNEILKSAVDVLISSDFQLRVPLLPGKKNVVADALSRWKNADALAVHPDLLI</sequence>
<evidence type="ECO:0000313" key="2">
    <source>
        <dbReference type="Proteomes" id="UP001218218"/>
    </source>
</evidence>
<dbReference type="EMBL" id="JARIHO010000008">
    <property type="protein sequence ID" value="KAJ7356573.1"/>
    <property type="molecule type" value="Genomic_DNA"/>
</dbReference>
<name>A0AAD7AFI8_9AGAR</name>
<feature type="non-terminal residue" evidence="1">
    <location>
        <position position="1"/>
    </location>
</feature>
<reference evidence="1" key="1">
    <citation type="submission" date="2023-03" db="EMBL/GenBank/DDBJ databases">
        <title>Massive genome expansion in bonnet fungi (Mycena s.s.) driven by repeated elements and novel gene families across ecological guilds.</title>
        <authorList>
            <consortium name="Lawrence Berkeley National Laboratory"/>
            <person name="Harder C.B."/>
            <person name="Miyauchi S."/>
            <person name="Viragh M."/>
            <person name="Kuo A."/>
            <person name="Thoen E."/>
            <person name="Andreopoulos B."/>
            <person name="Lu D."/>
            <person name="Skrede I."/>
            <person name="Drula E."/>
            <person name="Henrissat B."/>
            <person name="Morin E."/>
            <person name="Kohler A."/>
            <person name="Barry K."/>
            <person name="LaButti K."/>
            <person name="Morin E."/>
            <person name="Salamov A."/>
            <person name="Lipzen A."/>
            <person name="Mereny Z."/>
            <person name="Hegedus B."/>
            <person name="Baldrian P."/>
            <person name="Stursova M."/>
            <person name="Weitz H."/>
            <person name="Taylor A."/>
            <person name="Grigoriev I.V."/>
            <person name="Nagy L.G."/>
            <person name="Martin F."/>
            <person name="Kauserud H."/>
        </authorList>
    </citation>
    <scope>NUCLEOTIDE SEQUENCE</scope>
    <source>
        <strain evidence="1">CBHHK002</strain>
    </source>
</reference>
<protein>
    <submittedName>
        <fullName evidence="1">Uncharacterized protein</fullName>
    </submittedName>
</protein>
<comment type="caution">
    <text evidence="1">The sequence shown here is derived from an EMBL/GenBank/DDBJ whole genome shotgun (WGS) entry which is preliminary data.</text>
</comment>
<proteinExistence type="predicted"/>
<keyword evidence="2" id="KW-1185">Reference proteome</keyword>
<organism evidence="1 2">
    <name type="scientific">Mycena albidolilacea</name>
    <dbReference type="NCBI Taxonomy" id="1033008"/>
    <lineage>
        <taxon>Eukaryota</taxon>
        <taxon>Fungi</taxon>
        <taxon>Dikarya</taxon>
        <taxon>Basidiomycota</taxon>
        <taxon>Agaricomycotina</taxon>
        <taxon>Agaricomycetes</taxon>
        <taxon>Agaricomycetidae</taxon>
        <taxon>Agaricales</taxon>
        <taxon>Marasmiineae</taxon>
        <taxon>Mycenaceae</taxon>
        <taxon>Mycena</taxon>
    </lineage>
</organism>
<evidence type="ECO:0000313" key="1">
    <source>
        <dbReference type="EMBL" id="KAJ7356573.1"/>
    </source>
</evidence>
<accession>A0AAD7AFI8</accession>
<dbReference type="Proteomes" id="UP001218218">
    <property type="component" value="Unassembled WGS sequence"/>
</dbReference>